<evidence type="ECO:0000313" key="2">
    <source>
        <dbReference type="EMBL" id="MBA0016155.1"/>
    </source>
</evidence>
<keyword evidence="3" id="KW-1185">Reference proteome</keyword>
<feature type="transmembrane region" description="Helical" evidence="1">
    <location>
        <begin position="39"/>
        <end position="56"/>
    </location>
</feature>
<dbReference type="GeneID" id="303194511"/>
<gene>
    <name evidence="2" type="ORF">HZR21_03175</name>
</gene>
<accession>A0A7V8SJM7</accession>
<dbReference type="EMBL" id="JACBNY010000003">
    <property type="protein sequence ID" value="MBA0016155.1"/>
    <property type="molecule type" value="Genomic_DNA"/>
</dbReference>
<dbReference type="RefSeq" id="WP_180746324.1">
    <property type="nucleotide sequence ID" value="NZ_CBCRWQ010000003.1"/>
</dbReference>
<name>A0A7V8SJM7_9LACT</name>
<evidence type="ECO:0000256" key="1">
    <source>
        <dbReference type="SAM" id="Phobius"/>
    </source>
</evidence>
<organism evidence="2 3">
    <name type="scientific">Pseudolactococcus laudensis</name>
    <dbReference type="NCBI Taxonomy" id="1494461"/>
    <lineage>
        <taxon>Bacteria</taxon>
        <taxon>Bacillati</taxon>
        <taxon>Bacillota</taxon>
        <taxon>Bacilli</taxon>
        <taxon>Lactobacillales</taxon>
        <taxon>Streptococcaceae</taxon>
        <taxon>Pseudolactococcus</taxon>
    </lineage>
</organism>
<dbReference type="AlphaFoldDB" id="A0A7V8SJM7"/>
<keyword evidence="1" id="KW-0812">Transmembrane</keyword>
<keyword evidence="1" id="KW-1133">Transmembrane helix</keyword>
<keyword evidence="1" id="KW-0472">Membrane</keyword>
<evidence type="ECO:0000313" key="3">
    <source>
        <dbReference type="Proteomes" id="UP000530186"/>
    </source>
</evidence>
<protein>
    <submittedName>
        <fullName evidence="2">Uncharacterized protein</fullName>
    </submittedName>
</protein>
<reference evidence="2 3" key="1">
    <citation type="submission" date="2020-07" db="EMBL/GenBank/DDBJ databases">
        <authorList>
            <person name="Hilgarth M."/>
            <person name="Werum V."/>
            <person name="Vogel R.F."/>
        </authorList>
    </citation>
    <scope>NUCLEOTIDE SEQUENCE [LARGE SCALE GENOMIC DNA]</scope>
    <source>
        <strain evidence="2 3">DSM 28961</strain>
    </source>
</reference>
<proteinExistence type="predicted"/>
<comment type="caution">
    <text evidence="2">The sequence shown here is derived from an EMBL/GenBank/DDBJ whole genome shotgun (WGS) entry which is preliminary data.</text>
</comment>
<sequence>MLDIIIFLLQIVLGITMIYRGVTNRIEPMDVKIFKNPKHMYVAVGIFVLVLAFWGFI</sequence>
<dbReference type="Proteomes" id="UP000530186">
    <property type="component" value="Unassembled WGS sequence"/>
</dbReference>